<dbReference type="AlphaFoldDB" id="A0A7S3IT07"/>
<gene>
    <name evidence="1" type="ORF">SINC0208_LOCUS12504</name>
</gene>
<sequence>MGSAVDVDAPRVLLASLFDGLVRHLLLEVGTLGLDILLLASRFLRGPPRMIGRISLRVLAEHETILGDVHQLVGADPRDDLLAARLPLHLELLELFLKLERLLLLVRREAVVAVAGVARVLRLAILRYELLLLLLVHRGPGLVSLTHDSLVLALEEDVLVRIRIFPREESGLGAVAFHSFFDHSLLWSRALALSEVHDAFVPGLSQLGLSLGLSIGVIVRLTSQSLFELHLLVHFLLLVRQNRMLTEPHGSKLPLPILLDLLVHTILLSMLARSTLDRIYVRSRVIGSGSTVVRVLDDGLLLLRNGTSTDAAGVHWRVVLGLVMRVRHALVLMQVNGSRHVSPTFLLVGVLVIAARATYTAQNIINLL</sequence>
<evidence type="ECO:0000313" key="1">
    <source>
        <dbReference type="EMBL" id="CAE0331868.1"/>
    </source>
</evidence>
<reference evidence="1" key="1">
    <citation type="submission" date="2021-01" db="EMBL/GenBank/DDBJ databases">
        <authorList>
            <person name="Corre E."/>
            <person name="Pelletier E."/>
            <person name="Niang G."/>
            <person name="Scheremetjew M."/>
            <person name="Finn R."/>
            <person name="Kale V."/>
            <person name="Holt S."/>
            <person name="Cochrane G."/>
            <person name="Meng A."/>
            <person name="Brown T."/>
            <person name="Cohen L."/>
        </authorList>
    </citation>
    <scope>NUCLEOTIDE SEQUENCE</scope>
    <source>
        <strain evidence="1">S3</strain>
    </source>
</reference>
<organism evidence="1">
    <name type="scientific">Strombidium inclinatum</name>
    <dbReference type="NCBI Taxonomy" id="197538"/>
    <lineage>
        <taxon>Eukaryota</taxon>
        <taxon>Sar</taxon>
        <taxon>Alveolata</taxon>
        <taxon>Ciliophora</taxon>
        <taxon>Intramacronucleata</taxon>
        <taxon>Spirotrichea</taxon>
        <taxon>Oligotrichia</taxon>
        <taxon>Strombidiidae</taxon>
        <taxon>Strombidium</taxon>
    </lineage>
</organism>
<dbReference type="EMBL" id="HBIH01031278">
    <property type="protein sequence ID" value="CAE0331868.1"/>
    <property type="molecule type" value="Transcribed_RNA"/>
</dbReference>
<protein>
    <submittedName>
        <fullName evidence="1">Uncharacterized protein</fullName>
    </submittedName>
</protein>
<accession>A0A7S3IT07</accession>
<proteinExistence type="predicted"/>
<name>A0A7S3IT07_9SPIT</name>